<dbReference type="SUPFAM" id="SSF54862">
    <property type="entry name" value="4Fe-4S ferredoxins"/>
    <property type="match status" value="1"/>
</dbReference>
<evidence type="ECO:0000259" key="6">
    <source>
        <dbReference type="PROSITE" id="PS51379"/>
    </source>
</evidence>
<dbReference type="EMBL" id="QMQZ01000095">
    <property type="protein sequence ID" value="RLE50902.1"/>
    <property type="molecule type" value="Genomic_DNA"/>
</dbReference>
<gene>
    <name evidence="7" type="ORF">DRJ20_02900</name>
</gene>
<dbReference type="InterPro" id="IPR017896">
    <property type="entry name" value="4Fe4S_Fe-S-bd"/>
</dbReference>
<dbReference type="Gene3D" id="3.30.70.3270">
    <property type="match status" value="1"/>
</dbReference>
<dbReference type="GO" id="GO:0009060">
    <property type="term" value="P:aerobic respiration"/>
    <property type="evidence" value="ECO:0007669"/>
    <property type="project" value="TreeGrafter"/>
</dbReference>
<evidence type="ECO:0000256" key="5">
    <source>
        <dbReference type="ARBA" id="ARBA00023014"/>
    </source>
</evidence>
<keyword evidence="3" id="KW-0677">Repeat</keyword>
<accession>A0A497EV47</accession>
<feature type="domain" description="4Fe-4S ferredoxin-type" evidence="6">
    <location>
        <begin position="38"/>
        <end position="67"/>
    </location>
</feature>
<evidence type="ECO:0000313" key="8">
    <source>
        <dbReference type="Proteomes" id="UP000268446"/>
    </source>
</evidence>
<dbReference type="GO" id="GO:0051539">
    <property type="term" value="F:4 iron, 4 sulfur cluster binding"/>
    <property type="evidence" value="ECO:0007669"/>
    <property type="project" value="UniProtKB-KW"/>
</dbReference>
<name>A0A497EV47_9CREN</name>
<evidence type="ECO:0000256" key="4">
    <source>
        <dbReference type="ARBA" id="ARBA00023004"/>
    </source>
</evidence>
<reference evidence="7 8" key="1">
    <citation type="submission" date="2018-06" db="EMBL/GenBank/DDBJ databases">
        <title>Extensive metabolic versatility and redundancy in microbially diverse, dynamic hydrothermal sediments.</title>
        <authorList>
            <person name="Dombrowski N."/>
            <person name="Teske A."/>
            <person name="Baker B.J."/>
        </authorList>
    </citation>
    <scope>NUCLEOTIDE SEQUENCE [LARGE SCALE GENOMIC DNA]</scope>
    <source>
        <strain evidence="7">B29_G17</strain>
    </source>
</reference>
<dbReference type="GO" id="GO:0016020">
    <property type="term" value="C:membrane"/>
    <property type="evidence" value="ECO:0007669"/>
    <property type="project" value="InterPro"/>
</dbReference>
<keyword evidence="5" id="KW-0411">Iron-sulfur</keyword>
<dbReference type="GO" id="GO:0046872">
    <property type="term" value="F:metal ion binding"/>
    <property type="evidence" value="ECO:0007669"/>
    <property type="project" value="UniProtKB-KW"/>
</dbReference>
<dbReference type="GO" id="GO:0003954">
    <property type="term" value="F:NADH dehydrogenase activity"/>
    <property type="evidence" value="ECO:0007669"/>
    <property type="project" value="TreeGrafter"/>
</dbReference>
<evidence type="ECO:0000313" key="7">
    <source>
        <dbReference type="EMBL" id="RLE50902.1"/>
    </source>
</evidence>
<dbReference type="Proteomes" id="UP000268446">
    <property type="component" value="Unassembled WGS sequence"/>
</dbReference>
<sequence length="141" mass="15833">MVNGKIVLIKEAFKSLFKCVTTRYPMGPPTHVPLGLRGLPQFDEEKCIGCGACFSSCSSKAITMLNDGDKRIIQVYYMRCIFCGRCEEICPERGIKLSDKFELATLDGDKAFVTVSFDLVKCERCGTPITTTRQMEKVKER</sequence>
<keyword evidence="1" id="KW-0004">4Fe-4S</keyword>
<evidence type="ECO:0000256" key="2">
    <source>
        <dbReference type="ARBA" id="ARBA00022723"/>
    </source>
</evidence>
<dbReference type="PANTHER" id="PTHR10849:SF35">
    <property type="entry name" value="FORMATE HYDROGENLYASE SUBUNIT 6-RELATED"/>
    <property type="match status" value="1"/>
</dbReference>
<keyword evidence="2" id="KW-0479">Metal-binding</keyword>
<organism evidence="7 8">
    <name type="scientific">Thermoproteota archaeon</name>
    <dbReference type="NCBI Taxonomy" id="2056631"/>
    <lineage>
        <taxon>Archaea</taxon>
        <taxon>Thermoproteota</taxon>
    </lineage>
</organism>
<keyword evidence="4" id="KW-0408">Iron</keyword>
<dbReference type="PANTHER" id="PTHR10849">
    <property type="entry name" value="NADH DEHYDROGENASE UBIQUINONE IRON-SULFUR PROTEIN 8, MITOCHONDRIAL"/>
    <property type="match status" value="1"/>
</dbReference>
<dbReference type="InterPro" id="IPR010226">
    <property type="entry name" value="NADH_quinone_OxRdtase_chainI"/>
</dbReference>
<dbReference type="PROSITE" id="PS51379">
    <property type="entry name" value="4FE4S_FER_2"/>
    <property type="match status" value="2"/>
</dbReference>
<evidence type="ECO:0000256" key="3">
    <source>
        <dbReference type="ARBA" id="ARBA00022737"/>
    </source>
</evidence>
<dbReference type="PROSITE" id="PS00198">
    <property type="entry name" value="4FE4S_FER_1"/>
    <property type="match status" value="1"/>
</dbReference>
<comment type="caution">
    <text evidence="7">The sequence shown here is derived from an EMBL/GenBank/DDBJ whole genome shotgun (WGS) entry which is preliminary data.</text>
</comment>
<dbReference type="InterPro" id="IPR017900">
    <property type="entry name" value="4Fe4S_Fe_S_CS"/>
</dbReference>
<protein>
    <recommendedName>
        <fullName evidence="6">4Fe-4S ferredoxin-type domain-containing protein</fullName>
    </recommendedName>
</protein>
<proteinExistence type="predicted"/>
<feature type="non-terminal residue" evidence="7">
    <location>
        <position position="141"/>
    </location>
</feature>
<dbReference type="AlphaFoldDB" id="A0A497EV47"/>
<dbReference type="Pfam" id="PF12838">
    <property type="entry name" value="Fer4_7"/>
    <property type="match status" value="1"/>
</dbReference>
<feature type="domain" description="4Fe-4S ferredoxin-type" evidence="6">
    <location>
        <begin position="71"/>
        <end position="100"/>
    </location>
</feature>
<evidence type="ECO:0000256" key="1">
    <source>
        <dbReference type="ARBA" id="ARBA00022485"/>
    </source>
</evidence>